<keyword evidence="5" id="KW-1185">Reference proteome</keyword>
<dbReference type="AlphaFoldDB" id="A0A8D0DSV2"/>
<dbReference type="PANTHER" id="PTHR12125">
    <property type="entry name" value="F-BOX ONLY PROTEIN 6-LIKE PROTEIN"/>
    <property type="match status" value="1"/>
</dbReference>
<evidence type="ECO:0000313" key="4">
    <source>
        <dbReference type="Ensembl" id="ENSSMRP00000021291.1"/>
    </source>
</evidence>
<dbReference type="GO" id="GO:0036503">
    <property type="term" value="P:ERAD pathway"/>
    <property type="evidence" value="ECO:0007669"/>
    <property type="project" value="TreeGrafter"/>
</dbReference>
<dbReference type="GO" id="GO:0019005">
    <property type="term" value="C:SCF ubiquitin ligase complex"/>
    <property type="evidence" value="ECO:0007669"/>
    <property type="project" value="Ensembl"/>
</dbReference>
<dbReference type="FunFam" id="1.20.1280.50:FF:000002">
    <property type="entry name" value="F-box only protein 44"/>
    <property type="match status" value="1"/>
</dbReference>
<dbReference type="Gene3D" id="2.60.120.260">
    <property type="entry name" value="Galactose-binding domain-like"/>
    <property type="match status" value="1"/>
</dbReference>
<dbReference type="Pfam" id="PF12937">
    <property type="entry name" value="F-box-like"/>
    <property type="match status" value="1"/>
</dbReference>
<evidence type="ECO:0000259" key="3">
    <source>
        <dbReference type="PROSITE" id="PS51114"/>
    </source>
</evidence>
<dbReference type="Ensembl" id="ENSSMRT00000024954.1">
    <property type="protein sequence ID" value="ENSSMRP00000021291.1"/>
    <property type="gene ID" value="ENSSMRG00000016575.1"/>
</dbReference>
<feature type="domain" description="F-box" evidence="2">
    <location>
        <begin position="23"/>
        <end position="70"/>
    </location>
</feature>
<accession>A0A8D0DSV2</accession>
<evidence type="ECO:0000256" key="1">
    <source>
        <dbReference type="ARBA" id="ARBA00022786"/>
    </source>
</evidence>
<dbReference type="PROSITE" id="PS51114">
    <property type="entry name" value="FBA"/>
    <property type="match status" value="1"/>
</dbReference>
<dbReference type="SMART" id="SM00256">
    <property type="entry name" value="FBOX"/>
    <property type="match status" value="1"/>
</dbReference>
<keyword evidence="1" id="KW-0833">Ubl conjugation pathway</keyword>
<dbReference type="GO" id="GO:0061630">
    <property type="term" value="F:ubiquitin protein ligase activity"/>
    <property type="evidence" value="ECO:0007669"/>
    <property type="project" value="TreeGrafter"/>
</dbReference>
<reference evidence="4" key="1">
    <citation type="submission" date="2025-08" db="UniProtKB">
        <authorList>
            <consortium name="Ensembl"/>
        </authorList>
    </citation>
    <scope>IDENTIFICATION</scope>
</reference>
<dbReference type="Proteomes" id="UP000694421">
    <property type="component" value="Unplaced"/>
</dbReference>
<dbReference type="PROSITE" id="PS50181">
    <property type="entry name" value="FBOX"/>
    <property type="match status" value="1"/>
</dbReference>
<reference evidence="4" key="2">
    <citation type="submission" date="2025-09" db="UniProtKB">
        <authorList>
            <consortium name="Ensembl"/>
        </authorList>
    </citation>
    <scope>IDENTIFICATION</scope>
</reference>
<dbReference type="InterPro" id="IPR008979">
    <property type="entry name" value="Galactose-bd-like_sf"/>
</dbReference>
<dbReference type="PANTHER" id="PTHR12125:SF9">
    <property type="entry name" value="F-BOX ONLY PROTEIN 27"/>
    <property type="match status" value="1"/>
</dbReference>
<dbReference type="InterPro" id="IPR001810">
    <property type="entry name" value="F-box_dom"/>
</dbReference>
<dbReference type="InterPro" id="IPR007397">
    <property type="entry name" value="F-box-assoc_dom"/>
</dbReference>
<evidence type="ECO:0000313" key="5">
    <source>
        <dbReference type="Proteomes" id="UP000694421"/>
    </source>
</evidence>
<dbReference type="SMART" id="SM01198">
    <property type="entry name" value="FBA"/>
    <property type="match status" value="1"/>
</dbReference>
<dbReference type="Pfam" id="PF04300">
    <property type="entry name" value="FBA"/>
    <property type="match status" value="1"/>
</dbReference>
<dbReference type="SUPFAM" id="SSF81383">
    <property type="entry name" value="F-box domain"/>
    <property type="match status" value="1"/>
</dbReference>
<dbReference type="InterPro" id="IPR039752">
    <property type="entry name" value="F-box_only"/>
</dbReference>
<organism evidence="4 5">
    <name type="scientific">Salvator merianae</name>
    <name type="common">Argentine black and white tegu</name>
    <name type="synonym">Tupinambis merianae</name>
    <dbReference type="NCBI Taxonomy" id="96440"/>
    <lineage>
        <taxon>Eukaryota</taxon>
        <taxon>Metazoa</taxon>
        <taxon>Chordata</taxon>
        <taxon>Craniata</taxon>
        <taxon>Vertebrata</taxon>
        <taxon>Euteleostomi</taxon>
        <taxon>Lepidosauria</taxon>
        <taxon>Squamata</taxon>
        <taxon>Bifurcata</taxon>
        <taxon>Unidentata</taxon>
        <taxon>Episquamata</taxon>
        <taxon>Laterata</taxon>
        <taxon>Teiioidea</taxon>
        <taxon>Teiidae</taxon>
        <taxon>Salvator</taxon>
    </lineage>
</organism>
<dbReference type="GeneTree" id="ENSGT00940000161841"/>
<name>A0A8D0DSV2_SALMN</name>
<dbReference type="GO" id="GO:0005737">
    <property type="term" value="C:cytoplasm"/>
    <property type="evidence" value="ECO:0007669"/>
    <property type="project" value="UniProtKB-ARBA"/>
</dbReference>
<dbReference type="Gene3D" id="1.20.1280.50">
    <property type="match status" value="1"/>
</dbReference>
<dbReference type="InterPro" id="IPR036047">
    <property type="entry name" value="F-box-like_dom_sf"/>
</dbReference>
<evidence type="ECO:0000259" key="2">
    <source>
        <dbReference type="PROSITE" id="PS50181"/>
    </source>
</evidence>
<dbReference type="FunFam" id="2.60.120.260:FF:000012">
    <property type="entry name" value="F-box only protein 2"/>
    <property type="match status" value="1"/>
</dbReference>
<feature type="domain" description="FBA" evidence="3">
    <location>
        <begin position="95"/>
        <end position="273"/>
    </location>
</feature>
<proteinExistence type="predicted"/>
<protein>
    <submittedName>
        <fullName evidence="4">F-box protein 27</fullName>
    </submittedName>
</protein>
<dbReference type="GO" id="GO:0031146">
    <property type="term" value="P:SCF-dependent proteasomal ubiquitin-dependent protein catabolic process"/>
    <property type="evidence" value="ECO:0007669"/>
    <property type="project" value="TreeGrafter"/>
</dbReference>
<sequence>MGTPNSRATPSRGLPRKEEAQCLLDLNPLPDELLVLILSWVPARTLVTRCRLVCHKWRDIVDSAMVWRLQWSRDPSQRGILEAVHSYPPREWARLGILQPFGRNLIKNPCGEEHLKHWKIQNRGNGWIVEENKNPIKEAPAQTCFVSSYVWCEKVQLVNLLKEGLWEELLDNYQPDILISDWWGAREDCGCEYEVRVTLLGADKSTIAEFAAKPDPIPQWNDASYQQVLLVKAKSDLFFGQRYRFSIFDSPKLRRGCKPREKFPFHSHLSYKWSLSRHR</sequence>
<dbReference type="GO" id="GO:0006516">
    <property type="term" value="P:glycoprotein catabolic process"/>
    <property type="evidence" value="ECO:0007669"/>
    <property type="project" value="TreeGrafter"/>
</dbReference>
<dbReference type="SUPFAM" id="SSF49785">
    <property type="entry name" value="Galactose-binding domain-like"/>
    <property type="match status" value="1"/>
</dbReference>